<gene>
    <name evidence="2" type="ORF">GCM10025869_33090</name>
</gene>
<proteinExistence type="predicted"/>
<feature type="region of interest" description="Disordered" evidence="1">
    <location>
        <begin position="276"/>
        <end position="299"/>
    </location>
</feature>
<feature type="compositionally biased region" description="Basic and acidic residues" evidence="1">
    <location>
        <begin position="341"/>
        <end position="350"/>
    </location>
</feature>
<dbReference type="Proteomes" id="UP001157069">
    <property type="component" value="Unassembled WGS sequence"/>
</dbReference>
<feature type="compositionally biased region" description="Low complexity" evidence="1">
    <location>
        <begin position="328"/>
        <end position="339"/>
    </location>
</feature>
<evidence type="ECO:0000313" key="3">
    <source>
        <dbReference type="Proteomes" id="UP001157069"/>
    </source>
</evidence>
<protein>
    <submittedName>
        <fullName evidence="2">Uncharacterized protein</fullName>
    </submittedName>
</protein>
<feature type="compositionally biased region" description="Low complexity" evidence="1">
    <location>
        <begin position="281"/>
        <end position="299"/>
    </location>
</feature>
<name>A0ABQ6JZR3_9MICO</name>
<comment type="caution">
    <text evidence="2">The sequence shown here is derived from an EMBL/GenBank/DDBJ whole genome shotgun (WGS) entry which is preliminary data.</text>
</comment>
<reference evidence="3" key="1">
    <citation type="journal article" date="2019" name="Int. J. Syst. Evol. Microbiol.">
        <title>The Global Catalogue of Microorganisms (GCM) 10K type strain sequencing project: providing services to taxonomists for standard genome sequencing and annotation.</title>
        <authorList>
            <consortium name="The Broad Institute Genomics Platform"/>
            <consortium name="The Broad Institute Genome Sequencing Center for Infectious Disease"/>
            <person name="Wu L."/>
            <person name="Ma J."/>
        </authorList>
    </citation>
    <scope>NUCLEOTIDE SEQUENCE [LARGE SCALE GENOMIC DNA]</scope>
    <source>
        <strain evidence="3">NBRC 108755</strain>
    </source>
</reference>
<feature type="region of interest" description="Disordered" evidence="1">
    <location>
        <begin position="328"/>
        <end position="350"/>
    </location>
</feature>
<evidence type="ECO:0000313" key="2">
    <source>
        <dbReference type="EMBL" id="GMA92780.1"/>
    </source>
</evidence>
<accession>A0ABQ6JZR3</accession>
<keyword evidence="3" id="KW-1185">Reference proteome</keyword>
<organism evidence="2 3">
    <name type="scientific">Homoserinibacter gongjuensis</name>
    <dbReference type="NCBI Taxonomy" id="1162968"/>
    <lineage>
        <taxon>Bacteria</taxon>
        <taxon>Bacillati</taxon>
        <taxon>Actinomycetota</taxon>
        <taxon>Actinomycetes</taxon>
        <taxon>Micrococcales</taxon>
        <taxon>Microbacteriaceae</taxon>
        <taxon>Homoserinibacter</taxon>
    </lineage>
</organism>
<evidence type="ECO:0000256" key="1">
    <source>
        <dbReference type="SAM" id="MobiDB-lite"/>
    </source>
</evidence>
<sequence length="350" mass="38131">MDRLLFGDNQFFGVNHMSEEKARAQAMRFQHLGAVIEVLDAAYDEGITTFMCTTHDRVAEIADHVRAAPDRYPDFTFFPCMPYAHKYADAVTESGMVGALRRFMPEEGLLNAVMRGGKSLATKDVEGIITLLVDAEMAMFRGLRTPVVWLQNVVVDLLLGLGFTDAFRIFADHVRQRYGAEPGFITMNLPMLLPVLAASGIENPLVCANINKIGFRMSGGIQAYRQALDERPFRAVAMSVFASGAILLARRSSGSPDSPVSSRWCSAPRAVPTSRRRVRSWRSCSPPAPEQRGAGRVVQRRAGAARRSSAAVRMPATVSLHDVVTGACAGATTGSSSSARRMSETDRGSK</sequence>
<dbReference type="EMBL" id="BSVA01000001">
    <property type="protein sequence ID" value="GMA92780.1"/>
    <property type="molecule type" value="Genomic_DNA"/>
</dbReference>